<dbReference type="InterPro" id="IPR053175">
    <property type="entry name" value="DHMBA_Reg_Transcription_Factor"/>
</dbReference>
<dbReference type="Proteomes" id="UP000014074">
    <property type="component" value="Unassembled WGS sequence"/>
</dbReference>
<dbReference type="RefSeq" id="XP_007910808.1">
    <property type="nucleotide sequence ID" value="XM_007912617.1"/>
</dbReference>
<name>R8BYJ2_PHAM7</name>
<evidence type="ECO:0000313" key="1">
    <source>
        <dbReference type="EMBL" id="EOO04412.1"/>
    </source>
</evidence>
<dbReference type="HOGENOM" id="CLU_013866_7_0_1"/>
<proteinExistence type="predicted"/>
<dbReference type="EMBL" id="KB932776">
    <property type="protein sequence ID" value="EOO04412.1"/>
    <property type="molecule type" value="Genomic_DNA"/>
</dbReference>
<evidence type="ECO:0000313" key="2">
    <source>
        <dbReference type="Proteomes" id="UP000014074"/>
    </source>
</evidence>
<organism evidence="1 2">
    <name type="scientific">Phaeoacremonium minimum (strain UCR-PA7)</name>
    <name type="common">Esca disease fungus</name>
    <name type="synonym">Togninia minima</name>
    <dbReference type="NCBI Taxonomy" id="1286976"/>
    <lineage>
        <taxon>Eukaryota</taxon>
        <taxon>Fungi</taxon>
        <taxon>Dikarya</taxon>
        <taxon>Ascomycota</taxon>
        <taxon>Pezizomycotina</taxon>
        <taxon>Sordariomycetes</taxon>
        <taxon>Sordariomycetidae</taxon>
        <taxon>Togniniales</taxon>
        <taxon>Togniniaceae</taxon>
        <taxon>Phaeoacremonium</taxon>
    </lineage>
</organism>
<gene>
    <name evidence="1" type="ORF">UCRPA7_19</name>
</gene>
<dbReference type="PANTHER" id="PTHR38791">
    <property type="entry name" value="ZN(II)2CYS6 TRANSCRIPTION FACTOR (EUROFUNG)-RELATED-RELATED"/>
    <property type="match status" value="1"/>
</dbReference>
<dbReference type="eggNOG" id="ENOG502SPR4">
    <property type="taxonomic scope" value="Eukaryota"/>
</dbReference>
<reference evidence="2" key="1">
    <citation type="journal article" date="2013" name="Genome Announc.">
        <title>Draft genome sequence of the ascomycete Phaeoacremonium aleophilum strain UCR-PA7, a causal agent of the esca disease complex in grapevines.</title>
        <authorList>
            <person name="Blanco-Ulate B."/>
            <person name="Rolshausen P."/>
            <person name="Cantu D."/>
        </authorList>
    </citation>
    <scope>NUCLEOTIDE SEQUENCE [LARGE SCALE GENOMIC DNA]</scope>
    <source>
        <strain evidence="2">UCR-PA7</strain>
    </source>
</reference>
<keyword evidence="2" id="KW-1185">Reference proteome</keyword>
<dbReference type="GeneID" id="19322096"/>
<protein>
    <submittedName>
        <fullName evidence="1">Putative c6 zinc finger domain-containing protein</fullName>
    </submittedName>
</protein>
<dbReference type="OrthoDB" id="5280547at2759"/>
<sequence>MEIDRDMEMWESERTGTWQVTVESVEGFPPEAIFRGKYHVYEDMWTARTWSHYRWARILIEQMILEFVERYPMSSLGYVSVTQQEKFISNIGRLAVEILQSSPCHYKDPRLSEEQQIKVQIQGGPSAGAVGVPAIVFHLKTAACAPGVSKEIWQWALDLMDTIWGDLGMLHARSLAEVLRAHQDKLEREVAEGLLTHSII</sequence>
<dbReference type="PANTHER" id="PTHR38791:SF5">
    <property type="entry name" value="TRANSCRIPTION FACTOR DBAG-RELATED"/>
    <property type="match status" value="1"/>
</dbReference>
<accession>R8BYJ2</accession>
<dbReference type="KEGG" id="tmn:UCRPA7_19"/>
<dbReference type="AlphaFoldDB" id="R8BYJ2"/>